<dbReference type="InterPro" id="IPR002347">
    <property type="entry name" value="SDR_fam"/>
</dbReference>
<evidence type="ECO:0000313" key="3">
    <source>
        <dbReference type="Proteomes" id="UP000765845"/>
    </source>
</evidence>
<sequence>MHQTHSLVIGAASGMGRCIAERLSKAGRLTIADKNQATLKELAAEYMADAVYCDISDLESIKSLAAACIDIDNIVITAGVSPVMASVQQIIDVDFIGTAHCIDVFRELVRPGGAMVCISSIAGRKFTTNDPTVIQALEAPFSDQLITKLKDAGMDMTDRNVAYGIAKFGVIHLCRKAAKSWAEKQARINSISPGIIDTPMGNPELQQQTEVLRSLIDATPLQRMGSPDDIADCIEFLLSAKSAFITGTDILVDGGICSVA</sequence>
<evidence type="ECO:0000256" key="1">
    <source>
        <dbReference type="ARBA" id="ARBA00006484"/>
    </source>
</evidence>
<dbReference type="PRINTS" id="PR00081">
    <property type="entry name" value="GDHRDH"/>
</dbReference>
<dbReference type="Proteomes" id="UP000765845">
    <property type="component" value="Unassembled WGS sequence"/>
</dbReference>
<dbReference type="InterPro" id="IPR020904">
    <property type="entry name" value="Sc_DH/Rdtase_CS"/>
</dbReference>
<dbReference type="InterPro" id="IPR036291">
    <property type="entry name" value="NAD(P)-bd_dom_sf"/>
</dbReference>
<gene>
    <name evidence="2" type="ORF">HCU74_03810</name>
</gene>
<dbReference type="SUPFAM" id="SSF51735">
    <property type="entry name" value="NAD(P)-binding Rossmann-fold domains"/>
    <property type="match status" value="1"/>
</dbReference>
<name>A0ABX1GBK1_9GAMM</name>
<dbReference type="Pfam" id="PF13561">
    <property type="entry name" value="adh_short_C2"/>
    <property type="match status" value="2"/>
</dbReference>
<dbReference type="CDD" id="cd05233">
    <property type="entry name" value="SDR_c"/>
    <property type="match status" value="1"/>
</dbReference>
<evidence type="ECO:0000313" key="2">
    <source>
        <dbReference type="EMBL" id="NKI16543.1"/>
    </source>
</evidence>
<reference evidence="2 3" key="1">
    <citation type="submission" date="2020-04" db="EMBL/GenBank/DDBJ databases">
        <authorList>
            <person name="Yoon J."/>
        </authorList>
    </citation>
    <scope>NUCLEOTIDE SEQUENCE [LARGE SCALE GENOMIC DNA]</scope>
    <source>
        <strain evidence="2 3">KMU-166</strain>
    </source>
</reference>
<dbReference type="EMBL" id="JAAWWK010000001">
    <property type="protein sequence ID" value="NKI16543.1"/>
    <property type="molecule type" value="Genomic_DNA"/>
</dbReference>
<protein>
    <submittedName>
        <fullName evidence="2">SDR family oxidoreductase</fullName>
    </submittedName>
</protein>
<dbReference type="RefSeq" id="WP_168449060.1">
    <property type="nucleotide sequence ID" value="NZ_JAAWWK010000001.1"/>
</dbReference>
<dbReference type="PANTHER" id="PTHR42760">
    <property type="entry name" value="SHORT-CHAIN DEHYDROGENASES/REDUCTASES FAMILY MEMBER"/>
    <property type="match status" value="1"/>
</dbReference>
<dbReference type="PANTHER" id="PTHR42760:SF123">
    <property type="entry name" value="OXIDOREDUCTASE"/>
    <property type="match status" value="1"/>
</dbReference>
<proteinExistence type="inferred from homology"/>
<comment type="similarity">
    <text evidence="1">Belongs to the short-chain dehydrogenases/reductases (SDR) family.</text>
</comment>
<accession>A0ABX1GBK1</accession>
<dbReference type="PROSITE" id="PS00061">
    <property type="entry name" value="ADH_SHORT"/>
    <property type="match status" value="1"/>
</dbReference>
<comment type="caution">
    <text evidence="2">The sequence shown here is derived from an EMBL/GenBank/DDBJ whole genome shotgun (WGS) entry which is preliminary data.</text>
</comment>
<keyword evidence="3" id="KW-1185">Reference proteome</keyword>
<dbReference type="Gene3D" id="3.40.50.720">
    <property type="entry name" value="NAD(P)-binding Rossmann-like Domain"/>
    <property type="match status" value="1"/>
</dbReference>
<organism evidence="2 3">
    <name type="scientific">Spongiibacter thalassae</name>
    <dbReference type="NCBI Taxonomy" id="2721624"/>
    <lineage>
        <taxon>Bacteria</taxon>
        <taxon>Pseudomonadati</taxon>
        <taxon>Pseudomonadota</taxon>
        <taxon>Gammaproteobacteria</taxon>
        <taxon>Cellvibrionales</taxon>
        <taxon>Spongiibacteraceae</taxon>
        <taxon>Spongiibacter</taxon>
    </lineage>
</organism>